<feature type="region of interest" description="Disordered" evidence="2">
    <location>
        <begin position="1"/>
        <end position="58"/>
    </location>
</feature>
<keyword evidence="6" id="KW-1185">Reference proteome</keyword>
<feature type="region of interest" description="Disordered" evidence="2">
    <location>
        <begin position="779"/>
        <end position="913"/>
    </location>
</feature>
<dbReference type="GO" id="GO:0005856">
    <property type="term" value="C:cytoskeleton"/>
    <property type="evidence" value="ECO:0007669"/>
    <property type="project" value="TreeGrafter"/>
</dbReference>
<feature type="compositionally biased region" description="Basic and acidic residues" evidence="2">
    <location>
        <begin position="868"/>
        <end position="895"/>
    </location>
</feature>
<dbReference type="STRING" id="155417.A0A4Q4TAW9"/>
<comment type="caution">
    <text evidence="5">The sequence shown here is derived from an EMBL/GenBank/DDBJ whole genome shotgun (WGS) entry which is preliminary data.</text>
</comment>
<feature type="region of interest" description="Disordered" evidence="2">
    <location>
        <begin position="542"/>
        <end position="562"/>
    </location>
</feature>
<feature type="compositionally biased region" description="Basic and acidic residues" evidence="2">
    <location>
        <begin position="547"/>
        <end position="562"/>
    </location>
</feature>
<name>A0A4Q4TAW9_9PEZI</name>
<evidence type="ECO:0000259" key="3">
    <source>
        <dbReference type="Pfam" id="PF15456"/>
    </source>
</evidence>
<sequence>MNGYAHRSQDSFDAGLPQALRPSPVPNEPATRDPFIRSSSNSFGQENARLASMNPGRPQSSFVDLKDPVQVHLLTETALLDSREFQILSQEEVDTLKKRCQALNQRIEQTRSSLAIQSKYRDAAVSMSKLYSAGRPDGVRRGLLGNRTRADSDAAREAEAERQAIQKKCDDLASELRSLEKRAMEPQRKLLEHTAGILQLAHKKSKKPSTPVAKTPLVNGVPASPESMFSTSNGRNSLEHPGEFFVWDQGSLYQSFDQLDPYGVAAPRTTPLEIPLKSPGREASKQLTAENDKLRQENDQLRDQLESLSSELDSLRGERSNLYKLTTDTETKLERLNNLLREQIVSADPARNDNYKAPPSGQLEPGDMIGSHLDYLENGLQAVTESFGGGSDAAERLHALNLQVQNVLLGVNSSHPSAPDSAADADEQVAYMQESLQAVEYELQRAADLSSSSSAEKQKTEQSETVLIGLWEIIQSGYADIRKQKQDRRKARMEKGLEVDEEDMSDGEFDVDEQYSLPAFSTKVQWLYTQATSLREQKGVLKRQIKQQRELNSRSDSEKDQAMRDKIEELEQTQQMLENAEREADLVRSELSQAIEDMNNMQNSRSEEAALIDEAQAALKERNQKLAAFEANSRDVQSRLAVAEANIEAITAQLQQANDDKEAAEKAAQDKQAEIDAKQKEIEDKQKELDAKNEELAEMTSMVTELKIEATLAKAELDGAYGTRKERAAEAAALHDSSETAKMLNRINALEKELKATAKDLTDVVQQSVEAEKKIGQLEGELDRATAERARLRDQSERAGEELETRAREAAADVEERLGREIARLRRDKEQLQDELDSERLKSGHAPPLSPGGAMRTSYLTESYRSGLRSERRKHEEQLRAEQMARRKVEEELKALKRAQGAGKSTSLNPPPR</sequence>
<evidence type="ECO:0000313" key="5">
    <source>
        <dbReference type="EMBL" id="RYP03668.1"/>
    </source>
</evidence>
<dbReference type="InterPro" id="IPR029191">
    <property type="entry name" value="Uds1"/>
</dbReference>
<dbReference type="AlphaFoldDB" id="A0A4Q4TAW9"/>
<accession>A0A4Q4TAW9</accession>
<feature type="compositionally biased region" description="Polar residues" evidence="2">
    <location>
        <begin position="903"/>
        <end position="913"/>
    </location>
</feature>
<dbReference type="OrthoDB" id="5569911at2759"/>
<feature type="coiled-coil region" evidence="1">
    <location>
        <begin position="155"/>
        <end position="182"/>
    </location>
</feature>
<keyword evidence="1" id="KW-0175">Coiled coil</keyword>
<evidence type="ECO:0000256" key="1">
    <source>
        <dbReference type="SAM" id="Coils"/>
    </source>
</evidence>
<evidence type="ECO:0000313" key="6">
    <source>
        <dbReference type="Proteomes" id="UP000293360"/>
    </source>
</evidence>
<feature type="region of interest" description="Disordered" evidence="2">
    <location>
        <begin position="201"/>
        <end position="233"/>
    </location>
</feature>
<feature type="domain" description="DUF7801" evidence="4">
    <location>
        <begin position="683"/>
        <end position="842"/>
    </location>
</feature>
<dbReference type="Pfam" id="PF25078">
    <property type="entry name" value="DUF7801"/>
    <property type="match status" value="1"/>
</dbReference>
<dbReference type="Proteomes" id="UP000293360">
    <property type="component" value="Unassembled WGS sequence"/>
</dbReference>
<gene>
    <name evidence="5" type="ORF">DL764_004995</name>
</gene>
<feature type="compositionally biased region" description="Basic and acidic residues" evidence="2">
    <location>
        <begin position="779"/>
        <end position="842"/>
    </location>
</feature>
<evidence type="ECO:0000259" key="4">
    <source>
        <dbReference type="Pfam" id="PF25078"/>
    </source>
</evidence>
<dbReference type="Pfam" id="PF15456">
    <property type="entry name" value="Uds1"/>
    <property type="match status" value="1"/>
</dbReference>
<dbReference type="InterPro" id="IPR056703">
    <property type="entry name" value="DUF7801"/>
</dbReference>
<dbReference type="PANTHER" id="PTHR47357:SF1">
    <property type="entry name" value="SPINDLE POLE BODY COMPONENT 110"/>
    <property type="match status" value="1"/>
</dbReference>
<feature type="domain" description="Up-regulated during septation protein 1" evidence="3">
    <location>
        <begin position="71"/>
        <end position="200"/>
    </location>
</feature>
<proteinExistence type="predicted"/>
<evidence type="ECO:0000256" key="2">
    <source>
        <dbReference type="SAM" id="MobiDB-lite"/>
    </source>
</evidence>
<organism evidence="5 6">
    <name type="scientific">Monosporascus ibericus</name>
    <dbReference type="NCBI Taxonomy" id="155417"/>
    <lineage>
        <taxon>Eukaryota</taxon>
        <taxon>Fungi</taxon>
        <taxon>Dikarya</taxon>
        <taxon>Ascomycota</taxon>
        <taxon>Pezizomycotina</taxon>
        <taxon>Sordariomycetes</taxon>
        <taxon>Xylariomycetidae</taxon>
        <taxon>Xylariales</taxon>
        <taxon>Xylariales incertae sedis</taxon>
        <taxon>Monosporascus</taxon>
    </lineage>
</organism>
<protein>
    <submittedName>
        <fullName evidence="5">Uncharacterized protein</fullName>
    </submittedName>
</protein>
<reference evidence="5 6" key="1">
    <citation type="submission" date="2018-06" db="EMBL/GenBank/DDBJ databases">
        <title>Complete Genomes of Monosporascus.</title>
        <authorList>
            <person name="Robinson A.J."/>
            <person name="Natvig D.O."/>
        </authorList>
    </citation>
    <scope>NUCLEOTIDE SEQUENCE [LARGE SCALE GENOMIC DNA]</scope>
    <source>
        <strain evidence="5 6">CBS 110550</strain>
    </source>
</reference>
<feature type="coiled-coil region" evidence="1">
    <location>
        <begin position="284"/>
        <end position="325"/>
    </location>
</feature>
<dbReference type="PANTHER" id="PTHR47357">
    <property type="entry name" value="COP1-INTERACTIVE PROTEIN 1"/>
    <property type="match status" value="1"/>
</dbReference>
<dbReference type="EMBL" id="QJNU01000249">
    <property type="protein sequence ID" value="RYP03668.1"/>
    <property type="molecule type" value="Genomic_DNA"/>
</dbReference>
<dbReference type="GO" id="GO:0005200">
    <property type="term" value="F:structural constituent of cytoskeleton"/>
    <property type="evidence" value="ECO:0007669"/>
    <property type="project" value="TreeGrafter"/>
</dbReference>